<proteinExistence type="predicted"/>
<protein>
    <recommendedName>
        <fullName evidence="1">KIB1-4 beta-propeller domain-containing protein</fullName>
    </recommendedName>
</protein>
<evidence type="ECO:0000313" key="2">
    <source>
        <dbReference type="EMBL" id="KAK1642550.1"/>
    </source>
</evidence>
<dbReference type="SUPFAM" id="SSF81383">
    <property type="entry name" value="F-box domain"/>
    <property type="match status" value="1"/>
</dbReference>
<dbReference type="PANTHER" id="PTHR33110">
    <property type="entry name" value="F-BOX/KELCH-REPEAT PROTEIN-RELATED"/>
    <property type="match status" value="1"/>
</dbReference>
<keyword evidence="4" id="KW-1185">Reference proteome</keyword>
<evidence type="ECO:0000313" key="4">
    <source>
        <dbReference type="Proteomes" id="UP001231189"/>
    </source>
</evidence>
<accession>A0AAD8RZT7</accession>
<evidence type="ECO:0000259" key="1">
    <source>
        <dbReference type="Pfam" id="PF03478"/>
    </source>
</evidence>
<organism evidence="2 4">
    <name type="scientific">Lolium multiflorum</name>
    <name type="common">Italian ryegrass</name>
    <name type="synonym">Lolium perenne subsp. multiflorum</name>
    <dbReference type="NCBI Taxonomy" id="4521"/>
    <lineage>
        <taxon>Eukaryota</taxon>
        <taxon>Viridiplantae</taxon>
        <taxon>Streptophyta</taxon>
        <taxon>Embryophyta</taxon>
        <taxon>Tracheophyta</taxon>
        <taxon>Spermatophyta</taxon>
        <taxon>Magnoliopsida</taxon>
        <taxon>Liliopsida</taxon>
        <taxon>Poales</taxon>
        <taxon>Poaceae</taxon>
        <taxon>BOP clade</taxon>
        <taxon>Pooideae</taxon>
        <taxon>Poodae</taxon>
        <taxon>Poeae</taxon>
        <taxon>Poeae Chloroplast Group 2 (Poeae type)</taxon>
        <taxon>Loliodinae</taxon>
        <taxon>Loliinae</taxon>
        <taxon>Lolium</taxon>
    </lineage>
</organism>
<name>A0AAD8RZT7_LOLMU</name>
<sequence>MAVAGDDSETNRACTIDAATTAVRQCWSSTFPDDLLADICRMLDSPRCRARFVAVCRSWRAAARAAPPVALPWLLLSPWKGDSTRRLYCPEDGSVVRVRLTFKMEVVGCHDGGWVATFMPASLKIVNALSGAKVKLGRKQERLVCGDHVHDSILKIYAFSEMLKIVFSETPTSPGCIVAAILDHDSIGHCLGLCRIGCPNSGWTMHRCHGRTFMDITFCNGDLYGLAENASEVVKFEIGVNEDGAPVVTAERHLSIGDSIGANSSSEQNLSYIFDLHGKLAIATRAQWSLDLQPFFKVFEFVDIHDAIANELTAWVEVADLGDHALFLGRTFSTAVHVPANRRSDVERNTIYFSYHHRSYYGQYGVVDPRHVLWLATLNENSGPGYYMEEDDRNNHIKGDEMKRIRSVGYSHFTMGNKHDGGAWVLPPDI</sequence>
<dbReference type="AlphaFoldDB" id="A0AAD8RZT7"/>
<dbReference type="EMBL" id="JAUUTY010000004">
    <property type="protein sequence ID" value="KAK1642550.1"/>
    <property type="molecule type" value="Genomic_DNA"/>
</dbReference>
<evidence type="ECO:0000313" key="3">
    <source>
        <dbReference type="EMBL" id="KAK1642552.1"/>
    </source>
</evidence>
<feature type="domain" description="KIB1-4 beta-propeller" evidence="1">
    <location>
        <begin position="90"/>
        <end position="356"/>
    </location>
</feature>
<dbReference type="EMBL" id="JAUUTY010000004">
    <property type="protein sequence ID" value="KAK1642552.1"/>
    <property type="molecule type" value="Genomic_DNA"/>
</dbReference>
<comment type="caution">
    <text evidence="2">The sequence shown here is derived from an EMBL/GenBank/DDBJ whole genome shotgun (WGS) entry which is preliminary data.</text>
</comment>
<dbReference type="Pfam" id="PF03478">
    <property type="entry name" value="Beta-prop_KIB1-4"/>
    <property type="match status" value="1"/>
</dbReference>
<reference evidence="2" key="1">
    <citation type="submission" date="2023-07" db="EMBL/GenBank/DDBJ databases">
        <title>A chromosome-level genome assembly of Lolium multiflorum.</title>
        <authorList>
            <person name="Chen Y."/>
            <person name="Copetti D."/>
            <person name="Kolliker R."/>
            <person name="Studer B."/>
        </authorList>
    </citation>
    <scope>NUCLEOTIDE SEQUENCE</scope>
    <source>
        <strain evidence="2">02402/16</strain>
        <tissue evidence="2">Leaf</tissue>
    </source>
</reference>
<dbReference type="PANTHER" id="PTHR33110:SF104">
    <property type="entry name" value="MRNA CAP-BINDING PROTEIN"/>
    <property type="match status" value="1"/>
</dbReference>
<dbReference type="InterPro" id="IPR036047">
    <property type="entry name" value="F-box-like_dom_sf"/>
</dbReference>
<dbReference type="Proteomes" id="UP001231189">
    <property type="component" value="Unassembled WGS sequence"/>
</dbReference>
<gene>
    <name evidence="2" type="ORF">QYE76_060355</name>
    <name evidence="3" type="ORF">QYE76_060357</name>
</gene>
<dbReference type="InterPro" id="IPR005174">
    <property type="entry name" value="KIB1-4_b-propeller"/>
</dbReference>